<reference evidence="2 3" key="1">
    <citation type="submission" date="2018-01" db="EMBL/GenBank/DDBJ databases">
        <title>Novel co-symbiosis in the lucinid bivalve Phacoides pectinatus.</title>
        <authorList>
            <person name="Lim S.J."/>
            <person name="Davis B.G."/>
            <person name="Gill D.E."/>
            <person name="Engel A.S."/>
            <person name="Anderson L.C."/>
            <person name="Campbell B.J."/>
        </authorList>
    </citation>
    <scope>NUCLEOTIDE SEQUENCE [LARGE SCALE GENOMIC DNA]</scope>
    <source>
        <strain evidence="2">N3_P5</strain>
    </source>
</reference>
<name>A0A6N4DIH8_9GAMM</name>
<dbReference type="EMBL" id="PQCO01000288">
    <property type="protein sequence ID" value="PUD98763.1"/>
    <property type="molecule type" value="Genomic_DNA"/>
</dbReference>
<keyword evidence="1" id="KW-0472">Membrane</keyword>
<evidence type="ECO:0000313" key="3">
    <source>
        <dbReference type="Proteomes" id="UP000250928"/>
    </source>
</evidence>
<feature type="transmembrane region" description="Helical" evidence="1">
    <location>
        <begin position="12"/>
        <end position="34"/>
    </location>
</feature>
<proteinExistence type="predicted"/>
<protein>
    <submittedName>
        <fullName evidence="2">Uncharacterized protein</fullName>
    </submittedName>
</protein>
<keyword evidence="1" id="KW-0812">Transmembrane</keyword>
<dbReference type="Proteomes" id="UP000250928">
    <property type="component" value="Unassembled WGS sequence"/>
</dbReference>
<gene>
    <name evidence="2" type="ORF">C3L24_12115</name>
</gene>
<accession>A0A6N4DIH8</accession>
<keyword evidence="1" id="KW-1133">Transmembrane helix</keyword>
<comment type="caution">
    <text evidence="2">The sequence shown here is derived from an EMBL/GenBank/DDBJ whole genome shotgun (WGS) entry which is preliminary data.</text>
</comment>
<evidence type="ECO:0000313" key="2">
    <source>
        <dbReference type="EMBL" id="PUD98763.1"/>
    </source>
</evidence>
<dbReference type="AlphaFoldDB" id="A0A6N4DIH8"/>
<feature type="transmembrane region" description="Helical" evidence="1">
    <location>
        <begin position="46"/>
        <end position="72"/>
    </location>
</feature>
<evidence type="ECO:0000256" key="1">
    <source>
        <dbReference type="SAM" id="Phobius"/>
    </source>
</evidence>
<organism evidence="2 3">
    <name type="scientific">Candidatus Sedimenticola endophacoides</name>
    <dbReference type="NCBI Taxonomy" id="2548426"/>
    <lineage>
        <taxon>Bacteria</taxon>
        <taxon>Pseudomonadati</taxon>
        <taxon>Pseudomonadota</taxon>
        <taxon>Gammaproteobacteria</taxon>
        <taxon>Chromatiales</taxon>
        <taxon>Sedimenticolaceae</taxon>
        <taxon>Sedimenticola</taxon>
    </lineage>
</organism>
<sequence>MGTEMAILNCKTLRVVVIGSAAAFFLGIALQMLAGLVLAHGSLASVVASIAALVLVLSSTSAILLAFLVSLFRNAGLEHCHH</sequence>